<proteinExistence type="predicted"/>
<dbReference type="AlphaFoldDB" id="A0A645DGZ4"/>
<name>A0A645DGZ4_9ZZZZ</name>
<dbReference type="EMBL" id="VSSQ01036159">
    <property type="protein sequence ID" value="MPM88559.1"/>
    <property type="molecule type" value="Genomic_DNA"/>
</dbReference>
<gene>
    <name evidence="1" type="ORF">SDC9_135663</name>
</gene>
<reference evidence="1" key="1">
    <citation type="submission" date="2019-08" db="EMBL/GenBank/DDBJ databases">
        <authorList>
            <person name="Kucharzyk K."/>
            <person name="Murdoch R.W."/>
            <person name="Higgins S."/>
            <person name="Loffler F."/>
        </authorList>
    </citation>
    <scope>NUCLEOTIDE SEQUENCE</scope>
</reference>
<comment type="caution">
    <text evidence="1">The sequence shown here is derived from an EMBL/GenBank/DDBJ whole genome shotgun (WGS) entry which is preliminary data.</text>
</comment>
<evidence type="ECO:0000313" key="1">
    <source>
        <dbReference type="EMBL" id="MPM88559.1"/>
    </source>
</evidence>
<organism evidence="1">
    <name type="scientific">bioreactor metagenome</name>
    <dbReference type="NCBI Taxonomy" id="1076179"/>
    <lineage>
        <taxon>unclassified sequences</taxon>
        <taxon>metagenomes</taxon>
        <taxon>ecological metagenomes</taxon>
    </lineage>
</organism>
<accession>A0A645DGZ4</accession>
<protein>
    <submittedName>
        <fullName evidence="1">Uncharacterized protein</fullName>
    </submittedName>
</protein>
<sequence length="76" mass="8067">MSSNTSHILFAINSNSFSFIPRAVNAGDPILIPEVTNGLLVSPGTVFLFTVIPAFPKAASASFPENGLFKKLTNTK</sequence>